<keyword evidence="14" id="KW-1185">Reference proteome</keyword>
<protein>
    <recommendedName>
        <fullName evidence="12">C2H2-type domain-containing protein</fullName>
    </recommendedName>
</protein>
<dbReference type="PROSITE" id="PS00028">
    <property type="entry name" value="ZINC_FINGER_C2H2_1"/>
    <property type="match status" value="7"/>
</dbReference>
<evidence type="ECO:0000256" key="8">
    <source>
        <dbReference type="ARBA" id="ARBA00023163"/>
    </source>
</evidence>
<accession>A0A9D4MT81</accession>
<dbReference type="FunFam" id="3.30.160.60:FF:000710">
    <property type="entry name" value="Zinc finger protein 768"/>
    <property type="match status" value="1"/>
</dbReference>
<dbReference type="GO" id="GO:0000978">
    <property type="term" value="F:RNA polymerase II cis-regulatory region sequence-specific DNA binding"/>
    <property type="evidence" value="ECO:0007669"/>
    <property type="project" value="TreeGrafter"/>
</dbReference>
<evidence type="ECO:0000256" key="7">
    <source>
        <dbReference type="ARBA" id="ARBA00023125"/>
    </source>
</evidence>
<evidence type="ECO:0000313" key="14">
    <source>
        <dbReference type="Proteomes" id="UP000828390"/>
    </source>
</evidence>
<dbReference type="InterPro" id="IPR013087">
    <property type="entry name" value="Znf_C2H2_type"/>
</dbReference>
<keyword evidence="5" id="KW-0862">Zinc</keyword>
<dbReference type="GO" id="GO:0008270">
    <property type="term" value="F:zinc ion binding"/>
    <property type="evidence" value="ECO:0007669"/>
    <property type="project" value="UniProtKB-KW"/>
</dbReference>
<evidence type="ECO:0000256" key="6">
    <source>
        <dbReference type="ARBA" id="ARBA00023015"/>
    </source>
</evidence>
<name>A0A9D4MT81_DREPO</name>
<dbReference type="InterPro" id="IPR036236">
    <property type="entry name" value="Znf_C2H2_sf"/>
</dbReference>
<keyword evidence="7" id="KW-0238">DNA-binding</keyword>
<dbReference type="GO" id="GO:0000981">
    <property type="term" value="F:DNA-binding transcription factor activity, RNA polymerase II-specific"/>
    <property type="evidence" value="ECO:0007669"/>
    <property type="project" value="TreeGrafter"/>
</dbReference>
<dbReference type="PROSITE" id="PS50157">
    <property type="entry name" value="ZINC_FINGER_C2H2_2"/>
    <property type="match status" value="7"/>
</dbReference>
<feature type="domain" description="C2H2-type" evidence="12">
    <location>
        <begin position="533"/>
        <end position="562"/>
    </location>
</feature>
<dbReference type="SUPFAM" id="SSF57667">
    <property type="entry name" value="beta-beta-alpha zinc fingers"/>
    <property type="match status" value="4"/>
</dbReference>
<feature type="domain" description="C2H2-type" evidence="12">
    <location>
        <begin position="473"/>
        <end position="502"/>
    </location>
</feature>
<reference evidence="13" key="2">
    <citation type="submission" date="2020-11" db="EMBL/GenBank/DDBJ databases">
        <authorList>
            <person name="McCartney M.A."/>
            <person name="Auch B."/>
            <person name="Kono T."/>
            <person name="Mallez S."/>
            <person name="Becker A."/>
            <person name="Gohl D.M."/>
            <person name="Silverstein K.A.T."/>
            <person name="Koren S."/>
            <person name="Bechman K.B."/>
            <person name="Herman A."/>
            <person name="Abrahante J.E."/>
            <person name="Garbe J."/>
        </authorList>
    </citation>
    <scope>NUCLEOTIDE SEQUENCE</scope>
    <source>
        <strain evidence="13">Duluth1</strain>
        <tissue evidence="13">Whole animal</tissue>
    </source>
</reference>
<evidence type="ECO:0000256" key="5">
    <source>
        <dbReference type="ARBA" id="ARBA00022833"/>
    </source>
</evidence>
<evidence type="ECO:0000256" key="10">
    <source>
        <dbReference type="PROSITE-ProRule" id="PRU00042"/>
    </source>
</evidence>
<evidence type="ECO:0000256" key="3">
    <source>
        <dbReference type="ARBA" id="ARBA00022737"/>
    </source>
</evidence>
<keyword evidence="8" id="KW-0804">Transcription</keyword>
<dbReference type="Gene3D" id="3.30.160.60">
    <property type="entry name" value="Classic Zinc Finger"/>
    <property type="match status" value="7"/>
</dbReference>
<feature type="domain" description="C2H2-type" evidence="12">
    <location>
        <begin position="383"/>
        <end position="412"/>
    </location>
</feature>
<evidence type="ECO:0000256" key="9">
    <source>
        <dbReference type="ARBA" id="ARBA00023242"/>
    </source>
</evidence>
<dbReference type="AlphaFoldDB" id="A0A9D4MT81"/>
<dbReference type="GO" id="GO:0005667">
    <property type="term" value="C:transcription regulator complex"/>
    <property type="evidence" value="ECO:0007669"/>
    <property type="project" value="TreeGrafter"/>
</dbReference>
<keyword evidence="4 10" id="KW-0863">Zinc-finger</keyword>
<dbReference type="PANTHER" id="PTHR14003">
    <property type="entry name" value="TRANSCRIPTIONAL REPRESSOR PROTEIN YY"/>
    <property type="match status" value="1"/>
</dbReference>
<evidence type="ECO:0000256" key="2">
    <source>
        <dbReference type="ARBA" id="ARBA00022723"/>
    </source>
</evidence>
<feature type="region of interest" description="Disordered" evidence="11">
    <location>
        <begin position="48"/>
        <end position="81"/>
    </location>
</feature>
<feature type="domain" description="C2H2-type" evidence="12">
    <location>
        <begin position="563"/>
        <end position="591"/>
    </location>
</feature>
<dbReference type="EMBL" id="JAIWYP010000001">
    <property type="protein sequence ID" value="KAH3883203.1"/>
    <property type="molecule type" value="Genomic_DNA"/>
</dbReference>
<dbReference type="PANTHER" id="PTHR14003:SF23">
    <property type="entry name" value="ZINC FINGER PROTEIN 143"/>
    <property type="match status" value="1"/>
</dbReference>
<dbReference type="FunFam" id="3.30.160.60:FF:000071">
    <property type="entry name" value="Putative zinc finger protein 143"/>
    <property type="match status" value="1"/>
</dbReference>
<feature type="domain" description="C2H2-type" evidence="12">
    <location>
        <begin position="413"/>
        <end position="442"/>
    </location>
</feature>
<evidence type="ECO:0000259" key="12">
    <source>
        <dbReference type="PROSITE" id="PS50157"/>
    </source>
</evidence>
<evidence type="ECO:0000256" key="4">
    <source>
        <dbReference type="ARBA" id="ARBA00022771"/>
    </source>
</evidence>
<evidence type="ECO:0000313" key="13">
    <source>
        <dbReference type="EMBL" id="KAH3883203.1"/>
    </source>
</evidence>
<proteinExistence type="predicted"/>
<keyword evidence="9" id="KW-0539">Nucleus</keyword>
<feature type="domain" description="C2H2-type" evidence="12">
    <location>
        <begin position="443"/>
        <end position="472"/>
    </location>
</feature>
<dbReference type="GO" id="GO:0031519">
    <property type="term" value="C:PcG protein complex"/>
    <property type="evidence" value="ECO:0007669"/>
    <property type="project" value="TreeGrafter"/>
</dbReference>
<organism evidence="13 14">
    <name type="scientific">Dreissena polymorpha</name>
    <name type="common">Zebra mussel</name>
    <name type="synonym">Mytilus polymorpha</name>
    <dbReference type="NCBI Taxonomy" id="45954"/>
    <lineage>
        <taxon>Eukaryota</taxon>
        <taxon>Metazoa</taxon>
        <taxon>Spiralia</taxon>
        <taxon>Lophotrochozoa</taxon>
        <taxon>Mollusca</taxon>
        <taxon>Bivalvia</taxon>
        <taxon>Autobranchia</taxon>
        <taxon>Heteroconchia</taxon>
        <taxon>Euheterodonta</taxon>
        <taxon>Imparidentia</taxon>
        <taxon>Neoheterodontei</taxon>
        <taxon>Myida</taxon>
        <taxon>Dreissenoidea</taxon>
        <taxon>Dreissenidae</taxon>
        <taxon>Dreissena</taxon>
    </lineage>
</organism>
<sequence length="783" mass="84595">MEDLGDDSEHDDLIMAGLDHVEIKSEHREPVSIKVLWSHADSDSQLSNFEIPEGIKVKSPTTDDEHSLGNHDDIGENSGDQILDSEGELSVQLKQEPDDEDDNEHAMLPAEHMNGVHILPVSEDGSILTDASEAIHVASSIGSELGENVIQYLLPSAGHQVSDGHEAGLQGVSINLGSVGLTGTHVLGTAIQELQAITLADGNTAFIQPPAGSKFLEGQTITLEDGSTAVVQSIGHQVPSMNLMNTSMSSVDTTSGVSMLDENTTSYINQAVKDNLQAIILEDGTTAYLATQPSSTGGLQDGRHLEPSTLTLDQLTSHSSSVQDVLSNAIINVDPLSGEAQVTTVGPYPGVSGTGGDKMSSTATVVQSIDGEKVGQLILEKGYCCKFEGCGRYYTTLHHLRVHERSHTGDRPFKCEYERCDKAFATGYGLKSHMRVHTGEKPYKCPQQNCDKAFKTSGDLQKHVRTHTGEKPFKCPFVGCDRSFTTSNIRKVHIRTHTGERPYICPEEDCGRAFASATNYKNHVRIHTGEKPYVCTVMGCGKRFTEYSSLYKHHVVHTHSKPYTCERCGKTYRQTSTLAMHKRTTHGENVTADGEELIYQDGSKGFNEEDGIINGEIDDGEPLEPPGKKQRLSFLNVSQEAGVARTLVINSSSQHQQFALVDGLSMLGEGLQATLNSQTLIQHGGLAFTLGDNTQQVFVITDPAQLEALQQIAKHQIDNEAEESALLTNPTSSESSVFESPGVTLVTEIGGSEIDHGKDDFTGSISTIELSSKSPGSLCIDNL</sequence>
<feature type="domain" description="C2H2-type" evidence="12">
    <location>
        <begin position="503"/>
        <end position="532"/>
    </location>
</feature>
<dbReference type="FunFam" id="3.30.160.60:FF:000072">
    <property type="entry name" value="zinc finger protein 143 isoform X1"/>
    <property type="match status" value="1"/>
</dbReference>
<comment type="caution">
    <text evidence="13">The sequence shown here is derived from an EMBL/GenBank/DDBJ whole genome shotgun (WGS) entry which is preliminary data.</text>
</comment>
<gene>
    <name evidence="13" type="ORF">DPMN_007157</name>
</gene>
<keyword evidence="2" id="KW-0479">Metal-binding</keyword>
<dbReference type="GO" id="GO:0000785">
    <property type="term" value="C:chromatin"/>
    <property type="evidence" value="ECO:0007669"/>
    <property type="project" value="TreeGrafter"/>
</dbReference>
<evidence type="ECO:0000256" key="1">
    <source>
        <dbReference type="ARBA" id="ARBA00004123"/>
    </source>
</evidence>
<feature type="compositionally biased region" description="Basic and acidic residues" evidence="11">
    <location>
        <begin position="53"/>
        <end position="74"/>
    </location>
</feature>
<keyword evidence="3" id="KW-0677">Repeat</keyword>
<comment type="subcellular location">
    <subcellularLocation>
        <location evidence="1">Nucleus</location>
    </subcellularLocation>
</comment>
<dbReference type="Proteomes" id="UP000828390">
    <property type="component" value="Unassembled WGS sequence"/>
</dbReference>
<dbReference type="OrthoDB" id="6077919at2759"/>
<evidence type="ECO:0000256" key="11">
    <source>
        <dbReference type="SAM" id="MobiDB-lite"/>
    </source>
</evidence>
<keyword evidence="6" id="KW-0805">Transcription regulation</keyword>
<reference evidence="13" key="1">
    <citation type="journal article" date="2019" name="bioRxiv">
        <title>The Genome of the Zebra Mussel, Dreissena polymorpha: A Resource for Invasive Species Research.</title>
        <authorList>
            <person name="McCartney M.A."/>
            <person name="Auch B."/>
            <person name="Kono T."/>
            <person name="Mallez S."/>
            <person name="Zhang Y."/>
            <person name="Obille A."/>
            <person name="Becker A."/>
            <person name="Abrahante J.E."/>
            <person name="Garbe J."/>
            <person name="Badalamenti J.P."/>
            <person name="Herman A."/>
            <person name="Mangelson H."/>
            <person name="Liachko I."/>
            <person name="Sullivan S."/>
            <person name="Sone E.D."/>
            <person name="Koren S."/>
            <person name="Silverstein K.A.T."/>
            <person name="Beckman K.B."/>
            <person name="Gohl D.M."/>
        </authorList>
    </citation>
    <scope>NUCLEOTIDE SEQUENCE</scope>
    <source>
        <strain evidence="13">Duluth1</strain>
        <tissue evidence="13">Whole animal</tissue>
    </source>
</reference>
<dbReference type="SMART" id="SM00355">
    <property type="entry name" value="ZnF_C2H2"/>
    <property type="match status" value="7"/>
</dbReference>
<dbReference type="Pfam" id="PF00096">
    <property type="entry name" value="zf-C2H2"/>
    <property type="match status" value="5"/>
</dbReference>
<dbReference type="FunFam" id="3.30.160.60:FF:000125">
    <property type="entry name" value="Putative zinc finger protein 143"/>
    <property type="match status" value="3"/>
</dbReference>